<dbReference type="AlphaFoldDB" id="A0A1M5SU78"/>
<evidence type="ECO:0000256" key="2">
    <source>
        <dbReference type="ARBA" id="ARBA00022741"/>
    </source>
</evidence>
<evidence type="ECO:0000256" key="1">
    <source>
        <dbReference type="ARBA" id="ARBA00022448"/>
    </source>
</evidence>
<dbReference type="PANTHER" id="PTHR43875:SF1">
    <property type="entry name" value="OSMOPROTECTIVE COMPOUNDS UPTAKE ATP-BINDING PROTEIN GGTA"/>
    <property type="match status" value="1"/>
</dbReference>
<dbReference type="PROSITE" id="PS50893">
    <property type="entry name" value="ABC_TRANSPORTER_2"/>
    <property type="match status" value="1"/>
</dbReference>
<dbReference type="InterPro" id="IPR027417">
    <property type="entry name" value="P-loop_NTPase"/>
</dbReference>
<dbReference type="InterPro" id="IPR012340">
    <property type="entry name" value="NA-bd_OB-fold"/>
</dbReference>
<evidence type="ECO:0000313" key="6">
    <source>
        <dbReference type="Proteomes" id="UP000243255"/>
    </source>
</evidence>
<dbReference type="InterPro" id="IPR047641">
    <property type="entry name" value="ABC_transpr_MalK/UgpC-like"/>
</dbReference>
<dbReference type="GO" id="GO:0140359">
    <property type="term" value="F:ABC-type transporter activity"/>
    <property type="evidence" value="ECO:0007669"/>
    <property type="project" value="InterPro"/>
</dbReference>
<sequence>MANITLENIKKSYSSKNTVIENLNLQIEDGSFTVLVGPSGCGKSTTLRMIAGLEDITSGSLFIGEDNVTNVDASKRGISMVFQNYALYPHMSVRENIEFGLKNNKVKKEDRDRLINEVASTVGLDEYLSRKPSDLSGGQRQRVALARAMVKVPKVFLMDEPLSNLDAKLRNQMRSELIQLHNKLKTTFVYVTHDQVEAMSMADKIVIMNKGEIMQQDSPKQIYTNPKNVFVAQFIGNPAMNIIKFAGNCESDLSEKFSYGFRPEKVRFEQNKNSEVLKLAGKVVTREILGSEVIYSVLVGNDRIMIKIEDDKYIVNQNIELIINKDDIYYFDNKDERLTDELETHKLFLKIQRGVRINEKAI</sequence>
<dbReference type="Gene3D" id="2.40.50.140">
    <property type="entry name" value="Nucleic acid-binding proteins"/>
    <property type="match status" value="1"/>
</dbReference>
<dbReference type="InterPro" id="IPR015855">
    <property type="entry name" value="ABC_transpr_MalK-like"/>
</dbReference>
<dbReference type="SUPFAM" id="SSF50331">
    <property type="entry name" value="MOP-like"/>
    <property type="match status" value="1"/>
</dbReference>
<evidence type="ECO:0000313" key="5">
    <source>
        <dbReference type="EMBL" id="SHH41808.1"/>
    </source>
</evidence>
<dbReference type="CDD" id="cd03301">
    <property type="entry name" value="ABC_MalK_N"/>
    <property type="match status" value="1"/>
</dbReference>
<dbReference type="InterPro" id="IPR008995">
    <property type="entry name" value="Mo/tungstate-bd_C_term_dom"/>
</dbReference>
<dbReference type="EMBL" id="FQWX01000046">
    <property type="protein sequence ID" value="SHH41808.1"/>
    <property type="molecule type" value="Genomic_DNA"/>
</dbReference>
<dbReference type="STRING" id="1121321.SAMN04488530_1466"/>
<dbReference type="Proteomes" id="UP000243255">
    <property type="component" value="Unassembled WGS sequence"/>
</dbReference>
<dbReference type="InterPro" id="IPR017871">
    <property type="entry name" value="ABC_transporter-like_CS"/>
</dbReference>
<keyword evidence="3 5" id="KW-0067">ATP-binding</keyword>
<dbReference type="SUPFAM" id="SSF52540">
    <property type="entry name" value="P-loop containing nucleoside triphosphate hydrolases"/>
    <property type="match status" value="1"/>
</dbReference>
<dbReference type="GO" id="GO:0055052">
    <property type="term" value="C:ATP-binding cassette (ABC) transporter complex, substrate-binding subunit-containing"/>
    <property type="evidence" value="ECO:0007669"/>
    <property type="project" value="TreeGrafter"/>
</dbReference>
<dbReference type="Gene3D" id="3.40.50.300">
    <property type="entry name" value="P-loop containing nucleotide triphosphate hydrolases"/>
    <property type="match status" value="1"/>
</dbReference>
<gene>
    <name evidence="5" type="ORF">SAMN04488530_1466</name>
</gene>
<keyword evidence="6" id="KW-1185">Reference proteome</keyword>
<accession>A0A1M5SU78</accession>
<dbReference type="PANTHER" id="PTHR43875">
    <property type="entry name" value="MALTODEXTRIN IMPORT ATP-BINDING PROTEIN MSMX"/>
    <property type="match status" value="1"/>
</dbReference>
<evidence type="ECO:0000259" key="4">
    <source>
        <dbReference type="PROSITE" id="PS50893"/>
    </source>
</evidence>
<protein>
    <submittedName>
        <fullName evidence="5">Carbohydrate ABC transporter ATP-binding protein, CUT1 family</fullName>
    </submittedName>
</protein>
<organism evidence="5 6">
    <name type="scientific">Asaccharospora irregularis DSM 2635</name>
    <dbReference type="NCBI Taxonomy" id="1121321"/>
    <lineage>
        <taxon>Bacteria</taxon>
        <taxon>Bacillati</taxon>
        <taxon>Bacillota</taxon>
        <taxon>Clostridia</taxon>
        <taxon>Peptostreptococcales</taxon>
        <taxon>Peptostreptococcaceae</taxon>
        <taxon>Asaccharospora</taxon>
    </lineage>
</organism>
<dbReference type="SMART" id="SM00382">
    <property type="entry name" value="AAA"/>
    <property type="match status" value="1"/>
</dbReference>
<dbReference type="InterPro" id="IPR003593">
    <property type="entry name" value="AAA+_ATPase"/>
</dbReference>
<dbReference type="Gene3D" id="2.40.50.100">
    <property type="match status" value="1"/>
</dbReference>
<dbReference type="Pfam" id="PF00005">
    <property type="entry name" value="ABC_tran"/>
    <property type="match status" value="1"/>
</dbReference>
<dbReference type="GO" id="GO:0005524">
    <property type="term" value="F:ATP binding"/>
    <property type="evidence" value="ECO:0007669"/>
    <property type="project" value="UniProtKB-KW"/>
</dbReference>
<dbReference type="PROSITE" id="PS00211">
    <property type="entry name" value="ABC_TRANSPORTER_1"/>
    <property type="match status" value="1"/>
</dbReference>
<name>A0A1M5SU78_9FIRM</name>
<dbReference type="GO" id="GO:0016887">
    <property type="term" value="F:ATP hydrolysis activity"/>
    <property type="evidence" value="ECO:0007669"/>
    <property type="project" value="InterPro"/>
</dbReference>
<evidence type="ECO:0000256" key="3">
    <source>
        <dbReference type="ARBA" id="ARBA00022840"/>
    </source>
</evidence>
<dbReference type="GO" id="GO:0008643">
    <property type="term" value="P:carbohydrate transport"/>
    <property type="evidence" value="ECO:0007669"/>
    <property type="project" value="InterPro"/>
</dbReference>
<feature type="domain" description="ABC transporter" evidence="4">
    <location>
        <begin position="4"/>
        <end position="235"/>
    </location>
</feature>
<dbReference type="InterPro" id="IPR003439">
    <property type="entry name" value="ABC_transporter-like_ATP-bd"/>
</dbReference>
<keyword evidence="2" id="KW-0547">Nucleotide-binding</keyword>
<dbReference type="RefSeq" id="WP_073127534.1">
    <property type="nucleotide sequence ID" value="NZ_BAABCH010000018.1"/>
</dbReference>
<dbReference type="FunFam" id="3.40.50.300:FF:000042">
    <property type="entry name" value="Maltose/maltodextrin ABC transporter, ATP-binding protein"/>
    <property type="match status" value="1"/>
</dbReference>
<dbReference type="OrthoDB" id="9802264at2"/>
<keyword evidence="1" id="KW-0813">Transport</keyword>
<reference evidence="6" key="1">
    <citation type="submission" date="2016-11" db="EMBL/GenBank/DDBJ databases">
        <authorList>
            <person name="Varghese N."/>
            <person name="Submissions S."/>
        </authorList>
    </citation>
    <scope>NUCLEOTIDE SEQUENCE [LARGE SCALE GENOMIC DNA]</scope>
    <source>
        <strain evidence="6">DSM 2635</strain>
    </source>
</reference>
<proteinExistence type="predicted"/>